<protein>
    <submittedName>
        <fullName evidence="1">Uncharacterized protein</fullName>
    </submittedName>
</protein>
<dbReference type="Proteomes" id="UP001652445">
    <property type="component" value="Unassembled WGS sequence"/>
</dbReference>
<accession>A0ABT2UNH0</accession>
<name>A0ABT2UNH0_9BACL</name>
<evidence type="ECO:0000313" key="1">
    <source>
        <dbReference type="EMBL" id="MCU6795402.1"/>
    </source>
</evidence>
<gene>
    <name evidence="1" type="ORF">OB236_25140</name>
</gene>
<reference evidence="1 2" key="1">
    <citation type="submission" date="2022-09" db="EMBL/GenBank/DDBJ databases">
        <authorList>
            <person name="Han X.L."/>
            <person name="Wang Q."/>
            <person name="Lu T."/>
        </authorList>
    </citation>
    <scope>NUCLEOTIDE SEQUENCE [LARGE SCALE GENOMIC DNA]</scope>
    <source>
        <strain evidence="1 2">WQ 127069</strain>
    </source>
</reference>
<evidence type="ECO:0000313" key="2">
    <source>
        <dbReference type="Proteomes" id="UP001652445"/>
    </source>
</evidence>
<dbReference type="RefSeq" id="WP_262686353.1">
    <property type="nucleotide sequence ID" value="NZ_JAOQIO010000094.1"/>
</dbReference>
<proteinExistence type="predicted"/>
<dbReference type="PROSITE" id="PS51257">
    <property type="entry name" value="PROKAR_LIPOPROTEIN"/>
    <property type="match status" value="1"/>
</dbReference>
<comment type="caution">
    <text evidence="1">The sequence shown here is derived from an EMBL/GenBank/DDBJ whole genome shotgun (WGS) entry which is preliminary data.</text>
</comment>
<sequence>MSKKRWTTGLFTLCILFVLGGCGKNIPAIDPALLESKVSVLIISKEHVSDSTKSTLQNTLISWRDSHHIAFDWMADTAVLKEAQITALKTRPYTYIIVIGNELARKVLPIATAIPDKKWILLDDTVSGDNPPVTDKHIVWKQTGQGFMDKQWDEWVKQQQILGKSIEWVTVGARPIPSLWAPSEEAETIGVSDAEGWFPQFQNQVRRHGPSWIAIYSPLDASSLQRVKNLKVPVIDMTAVSIELQWGFLMTSILQTIETQTWANGNQEYTSQEIQIIKP</sequence>
<organism evidence="1 2">
    <name type="scientific">Paenibacillus baimaensis</name>
    <dbReference type="NCBI Taxonomy" id="2982185"/>
    <lineage>
        <taxon>Bacteria</taxon>
        <taxon>Bacillati</taxon>
        <taxon>Bacillota</taxon>
        <taxon>Bacilli</taxon>
        <taxon>Bacillales</taxon>
        <taxon>Paenibacillaceae</taxon>
        <taxon>Paenibacillus</taxon>
    </lineage>
</organism>
<dbReference type="EMBL" id="JAOQIO010000094">
    <property type="protein sequence ID" value="MCU6795402.1"/>
    <property type="molecule type" value="Genomic_DNA"/>
</dbReference>
<keyword evidence="2" id="KW-1185">Reference proteome</keyword>